<evidence type="ECO:0000313" key="3">
    <source>
        <dbReference type="Proteomes" id="UP000076532"/>
    </source>
</evidence>
<reference evidence="2 3" key="1">
    <citation type="journal article" date="2016" name="Mol. Biol. Evol.">
        <title>Comparative Genomics of Early-Diverging Mushroom-Forming Fungi Provides Insights into the Origins of Lignocellulose Decay Capabilities.</title>
        <authorList>
            <person name="Nagy L.G."/>
            <person name="Riley R."/>
            <person name="Tritt A."/>
            <person name="Adam C."/>
            <person name="Daum C."/>
            <person name="Floudas D."/>
            <person name="Sun H."/>
            <person name="Yadav J.S."/>
            <person name="Pangilinan J."/>
            <person name="Larsson K.H."/>
            <person name="Matsuura K."/>
            <person name="Barry K."/>
            <person name="Labutti K."/>
            <person name="Kuo R."/>
            <person name="Ohm R.A."/>
            <person name="Bhattacharya S.S."/>
            <person name="Shirouzu T."/>
            <person name="Yoshinaga Y."/>
            <person name="Martin F.M."/>
            <person name="Grigoriev I.V."/>
            <person name="Hibbett D.S."/>
        </authorList>
    </citation>
    <scope>NUCLEOTIDE SEQUENCE [LARGE SCALE GENOMIC DNA]</scope>
    <source>
        <strain evidence="2 3">CBS 109695</strain>
    </source>
</reference>
<evidence type="ECO:0000256" key="1">
    <source>
        <dbReference type="SAM" id="MobiDB-lite"/>
    </source>
</evidence>
<evidence type="ECO:0000313" key="2">
    <source>
        <dbReference type="EMBL" id="KZP22658.1"/>
    </source>
</evidence>
<sequence>MAHYDTSNARDSQINNIAGDQVSLIIHHHYHVCSDCQSRLAIGLVAGHEAAGGSSSAGARDRASDETRATVEESEVADSEGSGSLQQLCNKYGTLPNEAEEARRGSQCAVERLKTDTLRRVDEGRASRCLLERLRDKVNR</sequence>
<feature type="compositionally biased region" description="Basic and acidic residues" evidence="1">
    <location>
        <begin position="59"/>
        <end position="71"/>
    </location>
</feature>
<accession>A0A166L7G8</accession>
<name>A0A166L7G8_9AGAM</name>
<organism evidence="2 3">
    <name type="scientific">Athelia psychrophila</name>
    <dbReference type="NCBI Taxonomy" id="1759441"/>
    <lineage>
        <taxon>Eukaryota</taxon>
        <taxon>Fungi</taxon>
        <taxon>Dikarya</taxon>
        <taxon>Basidiomycota</taxon>
        <taxon>Agaricomycotina</taxon>
        <taxon>Agaricomycetes</taxon>
        <taxon>Agaricomycetidae</taxon>
        <taxon>Atheliales</taxon>
        <taxon>Atheliaceae</taxon>
        <taxon>Athelia</taxon>
    </lineage>
</organism>
<gene>
    <name evidence="2" type="ORF">FIBSPDRAFT_890277</name>
</gene>
<keyword evidence="3" id="KW-1185">Reference proteome</keyword>
<protein>
    <submittedName>
        <fullName evidence="2">Uncharacterized protein</fullName>
    </submittedName>
</protein>
<dbReference type="EMBL" id="KV417538">
    <property type="protein sequence ID" value="KZP22658.1"/>
    <property type="molecule type" value="Genomic_DNA"/>
</dbReference>
<dbReference type="Proteomes" id="UP000076532">
    <property type="component" value="Unassembled WGS sequence"/>
</dbReference>
<proteinExistence type="predicted"/>
<dbReference type="AlphaFoldDB" id="A0A166L7G8"/>
<feature type="region of interest" description="Disordered" evidence="1">
    <location>
        <begin position="50"/>
        <end position="89"/>
    </location>
</feature>